<dbReference type="CDD" id="cd03801">
    <property type="entry name" value="GT4_PimA-like"/>
    <property type="match status" value="1"/>
</dbReference>
<dbReference type="OrthoDB" id="5240531at2"/>
<protein>
    <recommendedName>
        <fullName evidence="1">D-inositol 3-phosphate glycosyltransferase</fullName>
    </recommendedName>
</protein>
<keyword evidence="3 5" id="KW-0808">Transferase</keyword>
<dbReference type="SUPFAM" id="SSF53756">
    <property type="entry name" value="UDP-Glycosyltransferase/glycogen phosphorylase"/>
    <property type="match status" value="1"/>
</dbReference>
<proteinExistence type="predicted"/>
<dbReference type="PANTHER" id="PTHR45947">
    <property type="entry name" value="SULFOQUINOVOSYL TRANSFERASE SQD2"/>
    <property type="match status" value="1"/>
</dbReference>
<evidence type="ECO:0000259" key="4">
    <source>
        <dbReference type="Pfam" id="PF13439"/>
    </source>
</evidence>
<dbReference type="EMBL" id="CAJC01000170">
    <property type="protein sequence ID" value="CCI54065.1"/>
    <property type="molecule type" value="Genomic_DNA"/>
</dbReference>
<reference evidence="5 6" key="1">
    <citation type="journal article" date="2013" name="ISME J.">
        <title>A metabolic model for members of the genus Tetrasphaera involved in enhanced biological phosphorus removal.</title>
        <authorList>
            <person name="Kristiansen R."/>
            <person name="Nguyen H.T.T."/>
            <person name="Saunders A.M."/>
            <person name="Nielsen J.L."/>
            <person name="Wimmer R."/>
            <person name="Le V.Q."/>
            <person name="McIlroy S.J."/>
            <person name="Petrovski S."/>
            <person name="Seviour R.J."/>
            <person name="Calteau A."/>
            <person name="Nielsen K.L."/>
            <person name="Nielsen P.H."/>
        </authorList>
    </citation>
    <scope>NUCLEOTIDE SEQUENCE [LARGE SCALE GENOMIC DNA]</scope>
    <source>
        <strain evidence="5 6">Ben 74</strain>
    </source>
</reference>
<name>A0A077MDR9_9MICO</name>
<dbReference type="Gene3D" id="3.40.50.2000">
    <property type="entry name" value="Glycogen Phosphorylase B"/>
    <property type="match status" value="2"/>
</dbReference>
<dbReference type="InterPro" id="IPR050194">
    <property type="entry name" value="Glycosyltransferase_grp1"/>
</dbReference>
<accession>A0A077MDR9</accession>
<evidence type="ECO:0000313" key="6">
    <source>
        <dbReference type="Proteomes" id="UP000035720"/>
    </source>
</evidence>
<dbReference type="GO" id="GO:1901137">
    <property type="term" value="P:carbohydrate derivative biosynthetic process"/>
    <property type="evidence" value="ECO:0007669"/>
    <property type="project" value="UniProtKB-ARBA"/>
</dbReference>
<evidence type="ECO:0000313" key="5">
    <source>
        <dbReference type="EMBL" id="CCI54065.1"/>
    </source>
</evidence>
<dbReference type="AlphaFoldDB" id="A0A077MDR9"/>
<gene>
    <name evidence="5" type="primary">pimA</name>
    <name evidence="5" type="ORF">BN13_580002</name>
</gene>
<dbReference type="RefSeq" id="WP_048546496.1">
    <property type="nucleotide sequence ID" value="NZ_HF571038.1"/>
</dbReference>
<comment type="caution">
    <text evidence="5">The sequence shown here is derived from an EMBL/GenBank/DDBJ whole genome shotgun (WGS) entry which is preliminary data.</text>
</comment>
<dbReference type="Pfam" id="PF13692">
    <property type="entry name" value="Glyco_trans_1_4"/>
    <property type="match status" value="1"/>
</dbReference>
<evidence type="ECO:0000256" key="1">
    <source>
        <dbReference type="ARBA" id="ARBA00021292"/>
    </source>
</evidence>
<sequence length="376" mass="39687">MRVGIVCPYSFDVPGGVQFHVRDLAEYLLDAGHHASVLAPAEDADAVPDYLVSCGRAVPVRYNGSVARLNFGPVTAARVKRWLSEGEFDVLHIHEPVTPSAGVLALWAATGPIVATFHTSNLRSRAMQAAFPLLRPSLEKITGRIAVSEDARRTVTTHLGGDAVVIPNGVKVADFAQASPDPRWVGKPQRPTIAFLGRIDEPRKGLQVLSAAFDDVLRVHPGARLVIAGPGSVEQARERMSRRVAEASEFLGLVTDADKAALFASADVYAAPQTGGESFGIVLVEAMAAGAPVIASDLTAFTRVLTPGPGLEPAGRLFANEDARALGAGIVGLLGDPAERQRFSAAGRLRAADFDWSVVAEDILAVYETVAHAGGR</sequence>
<evidence type="ECO:0000256" key="2">
    <source>
        <dbReference type="ARBA" id="ARBA00022676"/>
    </source>
</evidence>
<dbReference type="STRING" id="1193518.BN13_580002"/>
<dbReference type="Proteomes" id="UP000035720">
    <property type="component" value="Unassembled WGS sequence"/>
</dbReference>
<dbReference type="InterPro" id="IPR028098">
    <property type="entry name" value="Glyco_trans_4-like_N"/>
</dbReference>
<dbReference type="GO" id="GO:0016758">
    <property type="term" value="F:hexosyltransferase activity"/>
    <property type="evidence" value="ECO:0007669"/>
    <property type="project" value="TreeGrafter"/>
</dbReference>
<evidence type="ECO:0000256" key="3">
    <source>
        <dbReference type="ARBA" id="ARBA00022679"/>
    </source>
</evidence>
<dbReference type="Pfam" id="PF13439">
    <property type="entry name" value="Glyco_transf_4"/>
    <property type="match status" value="1"/>
</dbReference>
<organism evidence="5 6">
    <name type="scientific">Nostocoides jenkinsii Ben 74</name>
    <dbReference type="NCBI Taxonomy" id="1193518"/>
    <lineage>
        <taxon>Bacteria</taxon>
        <taxon>Bacillati</taxon>
        <taxon>Actinomycetota</taxon>
        <taxon>Actinomycetes</taxon>
        <taxon>Micrococcales</taxon>
        <taxon>Intrasporangiaceae</taxon>
        <taxon>Nostocoides</taxon>
    </lineage>
</organism>
<keyword evidence="6" id="KW-1185">Reference proteome</keyword>
<keyword evidence="2 5" id="KW-0328">Glycosyltransferase</keyword>
<feature type="domain" description="Glycosyltransferase subfamily 4-like N-terminal" evidence="4">
    <location>
        <begin position="14"/>
        <end position="172"/>
    </location>
</feature>
<dbReference type="PANTHER" id="PTHR45947:SF3">
    <property type="entry name" value="SULFOQUINOVOSYL TRANSFERASE SQD2"/>
    <property type="match status" value="1"/>
</dbReference>